<name>A0A1Y5MQR1_9BACT</name>
<protein>
    <submittedName>
        <fullName evidence="1">Uncharacterized protein</fullName>
    </submittedName>
</protein>
<proteinExistence type="predicted"/>
<gene>
    <name evidence="1" type="ORF">B9N62_07820</name>
</gene>
<dbReference type="EMBL" id="NDYO01000010">
    <property type="protein sequence ID" value="OUT10898.1"/>
    <property type="molecule type" value="Genomic_DNA"/>
</dbReference>
<comment type="caution">
    <text evidence="1">The sequence shown here is derived from an EMBL/GenBank/DDBJ whole genome shotgun (WGS) entry which is preliminary data.</text>
</comment>
<organism evidence="1 2">
    <name type="scientific">Campylobacter concisus</name>
    <dbReference type="NCBI Taxonomy" id="199"/>
    <lineage>
        <taxon>Bacteria</taxon>
        <taxon>Pseudomonadati</taxon>
        <taxon>Campylobacterota</taxon>
        <taxon>Epsilonproteobacteria</taxon>
        <taxon>Campylobacterales</taxon>
        <taxon>Campylobacteraceae</taxon>
        <taxon>Campylobacter</taxon>
    </lineage>
</organism>
<dbReference type="PRINTS" id="PR00313">
    <property type="entry name" value="CABNDNGRPT"/>
</dbReference>
<dbReference type="InterPro" id="IPR011049">
    <property type="entry name" value="Serralysin-like_metalloprot_C"/>
</dbReference>
<dbReference type="Proteomes" id="UP000195967">
    <property type="component" value="Unassembled WGS sequence"/>
</dbReference>
<dbReference type="Gene3D" id="2.160.20.160">
    <property type="match status" value="4"/>
</dbReference>
<dbReference type="SUPFAM" id="SSF51120">
    <property type="entry name" value="beta-Roll"/>
    <property type="match status" value="3"/>
</dbReference>
<accession>A0A1Y5MQR1</accession>
<evidence type="ECO:0000313" key="2">
    <source>
        <dbReference type="Proteomes" id="UP000195967"/>
    </source>
</evidence>
<sequence length="1673" mass="174594">MSAYEGESVSSALLDSFASSIPNGYHVYRHTDGRDYLTPNDPTAPSAFEYKEGWYVSNNLAIGQDNAKGLAVTSTAKSSDYRDDGSVAKIVDPNPNLKVFGSDTPNKITVDNTKITSVHSGVGEDNIDAKNGAELVEISGGSGNDGITVNNSTVSGKAAKDYKGNDIKEAIVGGKGDDKISVQNESNVKGNISGDQGGNTITVESGSKVAGWVYGANAKTADMYNETGNNTITVTGENTEVSRVGDVSSGDSKITISDKAKVKSVHGDKGADTITVDNATVSEKIEGGHGDDKIYVRNGARVEGYVTGDLDNDTIEVSGENTYVKEVKGGKGDDTITVEDKAKVFTIEGNDGTDTINVKNNATVGNVFGNDGIDTINVENATVKGNIRGGAGDDVITAKGSSSIDNILGEAGKDTITLESGAKVIGQIRGDTKTMNDVHQKQVTPTLDIVDKGADADTITLSGAGTSAEKILGGDGNDIIKVKDGAKTDLIISDEGNDEVTVSGTGTYVGGINGRGGDDTILVEKGAKVDGIVGRWGNDKITVKDAGTVVTENVEGNEDADTIKILDGARVKGYVSGGLGENPSIYGGASDSDKDNVTVENSTVEGVVEGGIWGGNDGMKIKNSHIGGISGGNGENKIDISNVTNLDSKTIWGNKFKDIVNIDGTLINSEIKTIEGEDIVNINAGATINNISINTGADKDTVNVNANITADVGKQSNIMTEGGIDKVNITSGITLTSTVINTGAGEETIKINDGKTANDERIVFDSSELNTGADNDIVEVTNTTFMNSNNRALSALRTDDGDDRITIKDGTIFQDISYIQAGDGNDKVYLESGAKFDTGNVYTDAGNDEIYVNGAEFKNGGVHSGTGEDKIFINSGTFENSSIKGNQDSDKITVNGNTKIKGGNIDTGAGANDKININGNAEIDGTTLQLGASSVDGGKSTDRATLNVTGNSVLKDVTIQASQSLGEQYMNFHQSGEAKIQTITGSNNKDVIDITGNFTVSDKITGNGGDDEINIHGGATAKIQQADMGNGSDKLNIKNGATLKGTRIFTGDGVDNITIQGTVEGYSNIFTGGDDDIVKVKQGGLVKDSYIQTQGGKDQIDIENGGKLENSKITVGEGAAVTVQGTLDKSTIDAGNSTGSLEVKILNGANINVESNPYGVSKIIGGKNNDTVTMEGGTIAKGDIKLGKGDDIVKITGGEIKDNSAIEGGEGKDTITISENAKMIGGKLNTGAGLDDKILVKDGGKLHDTEIILGANEQDGGQSTDRALFEVTGSSELKNLQINAAESSGEQRINFYNDAVAEVKSLTGSNQKDIIDIKGKVKFNSEIQTRDGDDKLILQNGAVLENGLKADMGGGDDTVRITGTTIQSDASKNNQTIINTGDGVDTVIIENSKILSPDQGHMNKINTGDGVDTVDIKGDSVLKFAEINTGDGVDTVNIGGEFFASYAYTEKGDDIINVNGQIKGWSMIDAGEGGDEITINSGAKLYDGTSIYGKNGDDTITLKSGIEFIADRNGSLLDGGEGNDTFVIEKVADINKDYLDEAGNISGRVQINGDSGTDTLKIMDDSASLDFSKTDILRIERIEMGDASKNVTLSAKNILDITKGESSANHILDILGDSNDRVNLKDSGFTQLADYTDGNGKVWHQYSATNTENIYDASRTVTIRVEDTVVVDI</sequence>
<reference evidence="1 2" key="1">
    <citation type="submission" date="2017-04" db="EMBL/GenBank/DDBJ databases">
        <title>Complete genome of Campylobacter concisus ATCC 33237T and draft genomes for an additional eight well characterized C. concisus strains.</title>
        <authorList>
            <person name="Cornelius A.J."/>
            <person name="Miller W.G."/>
            <person name="Lastovica A.J."/>
            <person name="On S.L."/>
            <person name="French N.P."/>
            <person name="Vandenberg O."/>
            <person name="Biggs P.J."/>
        </authorList>
    </citation>
    <scope>NUCLEOTIDE SEQUENCE [LARGE SCALE GENOMIC DNA]</scope>
    <source>
        <strain evidence="1 2">Lasto28.99</strain>
    </source>
</reference>
<evidence type="ECO:0000313" key="1">
    <source>
        <dbReference type="EMBL" id="OUT10898.1"/>
    </source>
</evidence>